<accession>A0AAW9CSG5</accession>
<reference evidence="2" key="1">
    <citation type="submission" date="2018-08" db="EMBL/GenBank/DDBJ databases">
        <title>Identification of Burkholderia cepacia strains that express a Burkholderia pseudomallei-like capsular polysaccharide.</title>
        <authorList>
            <person name="Burtnick M.N."/>
            <person name="Vongsouvath M."/>
            <person name="Newton P."/>
            <person name="Wuthiekanun V."/>
            <person name="Limmathurotsakul D."/>
            <person name="Brett P.J."/>
            <person name="Chantratita N."/>
            <person name="Dance D.A."/>
        </authorList>
    </citation>
    <scope>NUCLEOTIDE SEQUENCE</scope>
    <source>
        <strain evidence="2">SBXCC001</strain>
    </source>
</reference>
<dbReference type="EMBL" id="QXCT01000001">
    <property type="protein sequence ID" value="MDW9252556.1"/>
    <property type="molecule type" value="Genomic_DNA"/>
</dbReference>
<feature type="compositionally biased region" description="Low complexity" evidence="1">
    <location>
        <begin position="63"/>
        <end position="74"/>
    </location>
</feature>
<organism evidence="2 3">
    <name type="scientific">Burkholderia thailandensis</name>
    <dbReference type="NCBI Taxonomy" id="57975"/>
    <lineage>
        <taxon>Bacteria</taxon>
        <taxon>Pseudomonadati</taxon>
        <taxon>Pseudomonadota</taxon>
        <taxon>Betaproteobacteria</taxon>
        <taxon>Burkholderiales</taxon>
        <taxon>Burkholderiaceae</taxon>
        <taxon>Burkholderia</taxon>
        <taxon>pseudomallei group</taxon>
    </lineage>
</organism>
<protein>
    <submittedName>
        <fullName evidence="2">Uncharacterized protein</fullName>
    </submittedName>
</protein>
<proteinExistence type="predicted"/>
<gene>
    <name evidence="2" type="ORF">C7S16_5736</name>
</gene>
<comment type="caution">
    <text evidence="2">The sequence shown here is derived from an EMBL/GenBank/DDBJ whole genome shotgun (WGS) entry which is preliminary data.</text>
</comment>
<dbReference type="AlphaFoldDB" id="A0AAW9CSG5"/>
<dbReference type="Proteomes" id="UP001272137">
    <property type="component" value="Unassembled WGS sequence"/>
</dbReference>
<evidence type="ECO:0000256" key="1">
    <source>
        <dbReference type="SAM" id="MobiDB-lite"/>
    </source>
</evidence>
<evidence type="ECO:0000313" key="3">
    <source>
        <dbReference type="Proteomes" id="UP001272137"/>
    </source>
</evidence>
<evidence type="ECO:0000313" key="2">
    <source>
        <dbReference type="EMBL" id="MDW9252556.1"/>
    </source>
</evidence>
<feature type="region of interest" description="Disordered" evidence="1">
    <location>
        <begin position="54"/>
        <end position="74"/>
    </location>
</feature>
<name>A0AAW9CSG5_BURTH</name>
<sequence length="74" mass="7819">MRFRAAAPRDSRAPAGVARCLFPRDADGAAAHPSVAVAAAGNALPSALRYTHLPRSARRAGRRYPAATRAPRAR</sequence>